<evidence type="ECO:0000259" key="1">
    <source>
        <dbReference type="Pfam" id="PF18164"/>
    </source>
</evidence>
<evidence type="ECO:0000313" key="2">
    <source>
        <dbReference type="EMBL" id="HIU40579.1"/>
    </source>
</evidence>
<dbReference type="Pfam" id="PF18164">
    <property type="entry name" value="GNAT_C"/>
    <property type="match status" value="1"/>
</dbReference>
<reference evidence="2" key="2">
    <citation type="journal article" date="2021" name="PeerJ">
        <title>Extensive microbial diversity within the chicken gut microbiome revealed by metagenomics and culture.</title>
        <authorList>
            <person name="Gilroy R."/>
            <person name="Ravi A."/>
            <person name="Getino M."/>
            <person name="Pursley I."/>
            <person name="Horton D.L."/>
            <person name="Alikhan N.F."/>
            <person name="Baker D."/>
            <person name="Gharbi K."/>
            <person name="Hall N."/>
            <person name="Watson M."/>
            <person name="Adriaenssens E.M."/>
            <person name="Foster-Nyarko E."/>
            <person name="Jarju S."/>
            <person name="Secka A."/>
            <person name="Antonio M."/>
            <person name="Oren A."/>
            <person name="Chaudhuri R.R."/>
            <person name="La Ragione R."/>
            <person name="Hildebrand F."/>
            <person name="Pallen M.J."/>
        </authorList>
    </citation>
    <scope>NUCLEOTIDE SEQUENCE</scope>
    <source>
        <strain evidence="2">CHK193-30670</strain>
    </source>
</reference>
<gene>
    <name evidence="2" type="ORF">IAB68_04700</name>
</gene>
<dbReference type="EMBL" id="DVMT01000047">
    <property type="protein sequence ID" value="HIU40579.1"/>
    <property type="molecule type" value="Genomic_DNA"/>
</dbReference>
<sequence length="288" mass="33680">MKNKIINALNFYGINDKSYLNECLKCIDYLSLDKDLIDKVNNIMDILYNKKDYLLAKLWKMKDKKDLFGNYYHSYITNIIVLLGCKIHQENIIKYNLDDNQIKNHKKRVKEALTYDVYEIGYDGIRISQMLWASYFINLRIIEVGLLQYELVDINPITNKKERCIKIHIPKNTKLDIKSVKESLNKSKSEIKKYFKLDNPKYYCESWLLSSKVLNLLDNDSNIVKFSKLFDITVGSNCIGDILNFVYGKLNCDDYNALQVDTSLQRKIKEELIKGVIIKIGIGKLKEA</sequence>
<protein>
    <recommendedName>
        <fullName evidence="1">GNAT-like C-terminal domain-containing protein</fullName>
    </recommendedName>
</protein>
<accession>A0A9D1IR29</accession>
<name>A0A9D1IR29_9FIRM</name>
<proteinExistence type="predicted"/>
<dbReference type="Gene3D" id="3.40.630.120">
    <property type="match status" value="1"/>
</dbReference>
<dbReference type="Proteomes" id="UP000824074">
    <property type="component" value="Unassembled WGS sequence"/>
</dbReference>
<dbReference type="InterPro" id="IPR041644">
    <property type="entry name" value="GNAT_C"/>
</dbReference>
<dbReference type="AlphaFoldDB" id="A0A9D1IR29"/>
<organism evidence="2 3">
    <name type="scientific">Candidatus Aphodocola excrementigallinarum</name>
    <dbReference type="NCBI Taxonomy" id="2840670"/>
    <lineage>
        <taxon>Bacteria</taxon>
        <taxon>Bacillati</taxon>
        <taxon>Bacillota</taxon>
        <taxon>Bacilli</taxon>
        <taxon>Candidatus Aphodocola</taxon>
    </lineage>
</organism>
<feature type="domain" description="GNAT-like C-terminal" evidence="1">
    <location>
        <begin position="141"/>
        <end position="284"/>
    </location>
</feature>
<evidence type="ECO:0000313" key="3">
    <source>
        <dbReference type="Proteomes" id="UP000824074"/>
    </source>
</evidence>
<reference evidence="2" key="1">
    <citation type="submission" date="2020-10" db="EMBL/GenBank/DDBJ databases">
        <authorList>
            <person name="Gilroy R."/>
        </authorList>
    </citation>
    <scope>NUCLEOTIDE SEQUENCE</scope>
    <source>
        <strain evidence="2">CHK193-30670</strain>
    </source>
</reference>
<comment type="caution">
    <text evidence="2">The sequence shown here is derived from an EMBL/GenBank/DDBJ whole genome shotgun (WGS) entry which is preliminary data.</text>
</comment>